<sequence length="104" mass="11352">MNKLMILTTASIAALALSAGLAQARDLTPEEINQLTGAGTIQSVEQLNQVVLEQHPGAEIYKAELEQDGNRYVYEVDLKDAQGVKWDLELDAANGQVLKNKQDD</sequence>
<evidence type="ECO:0000313" key="3">
    <source>
        <dbReference type="EMBL" id="AKX60357.1"/>
    </source>
</evidence>
<dbReference type="Pfam" id="PF03413">
    <property type="entry name" value="PepSY"/>
    <property type="match status" value="1"/>
</dbReference>
<gene>
    <name evidence="3" type="ORF">AKN88_10755</name>
</gene>
<dbReference type="EMBL" id="CP012365">
    <property type="protein sequence ID" value="AKX60357.1"/>
    <property type="molecule type" value="Genomic_DNA"/>
</dbReference>
<dbReference type="Proteomes" id="UP000063953">
    <property type="component" value="Chromosome"/>
</dbReference>
<evidence type="ECO:0000259" key="2">
    <source>
        <dbReference type="Pfam" id="PF03413"/>
    </source>
</evidence>
<feature type="signal peptide" evidence="1">
    <location>
        <begin position="1"/>
        <end position="24"/>
    </location>
</feature>
<proteinExistence type="predicted"/>
<dbReference type="InterPro" id="IPR025711">
    <property type="entry name" value="PepSY"/>
</dbReference>
<keyword evidence="4" id="KW-1185">Reference proteome</keyword>
<reference evidence="3 4" key="1">
    <citation type="journal article" date="2015" name="Genome Announc.">
        <title>Genome Sequences of Oblitimonas alkaliphila gen. nov. sp. nov. (Proposed), a Novel Bacterium of the Pseudomonadaceae Family.</title>
        <authorList>
            <person name="Lauer A.C."/>
            <person name="Nicholson A.C."/>
            <person name="Humrighouse B.W."/>
            <person name="Emery B."/>
            <person name="Drobish A."/>
            <person name="Juieng P."/>
            <person name="Loparev V."/>
            <person name="McQuiston J.R."/>
        </authorList>
    </citation>
    <scope>NUCLEOTIDE SEQUENCE [LARGE SCALE GENOMIC DNA]</scope>
    <source>
        <strain evidence="3 4">E5571</strain>
    </source>
</reference>
<protein>
    <submittedName>
        <fullName evidence="3">Peptidase</fullName>
    </submittedName>
</protein>
<dbReference type="RefSeq" id="WP_053101657.1">
    <property type="nucleotide sequence ID" value="NZ_CP012365.1"/>
</dbReference>
<keyword evidence="1" id="KW-0732">Signal</keyword>
<dbReference type="PATRIC" id="fig|1698449.3.peg.2165"/>
<feature type="domain" description="PepSY" evidence="2">
    <location>
        <begin position="43"/>
        <end position="99"/>
    </location>
</feature>
<feature type="chain" id="PRO_5005472272" evidence="1">
    <location>
        <begin position="25"/>
        <end position="104"/>
    </location>
</feature>
<accession>A0A0K1XGP9</accession>
<name>A0A0K1XGP9_9GAMM</name>
<organism evidence="3 4">
    <name type="scientific">Thiopseudomonas alkaliphila</name>
    <dbReference type="NCBI Taxonomy" id="1697053"/>
    <lineage>
        <taxon>Bacteria</taxon>
        <taxon>Pseudomonadati</taxon>
        <taxon>Pseudomonadota</taxon>
        <taxon>Gammaproteobacteria</taxon>
        <taxon>Pseudomonadales</taxon>
        <taxon>Pseudomonadaceae</taxon>
        <taxon>Thiopseudomonas</taxon>
    </lineage>
</organism>
<dbReference type="AlphaFoldDB" id="A0A0K1XGP9"/>
<dbReference type="Gene3D" id="3.10.450.40">
    <property type="match status" value="1"/>
</dbReference>
<evidence type="ECO:0000313" key="4">
    <source>
        <dbReference type="Proteomes" id="UP000063953"/>
    </source>
</evidence>
<evidence type="ECO:0000256" key="1">
    <source>
        <dbReference type="SAM" id="SignalP"/>
    </source>
</evidence>